<dbReference type="SUPFAM" id="SSF46689">
    <property type="entry name" value="Homeodomain-like"/>
    <property type="match status" value="2"/>
</dbReference>
<dbReference type="PANTHER" id="PTHR43280">
    <property type="entry name" value="ARAC-FAMILY TRANSCRIPTIONAL REGULATOR"/>
    <property type="match status" value="1"/>
</dbReference>
<dbReference type="InterPro" id="IPR020449">
    <property type="entry name" value="Tscrpt_reg_AraC-type_HTH"/>
</dbReference>
<dbReference type="EMBL" id="DVHA01000066">
    <property type="protein sequence ID" value="HIR60328.1"/>
    <property type="molecule type" value="Genomic_DNA"/>
</dbReference>
<feature type="modified residue" description="4-aspartylphosphate" evidence="6">
    <location>
        <position position="54"/>
    </location>
</feature>
<dbReference type="SUPFAM" id="SSF52172">
    <property type="entry name" value="CheY-like"/>
    <property type="match status" value="1"/>
</dbReference>
<evidence type="ECO:0000256" key="1">
    <source>
        <dbReference type="ARBA" id="ARBA00018672"/>
    </source>
</evidence>
<accession>A0A9D1DWL7</accession>
<keyword evidence="6" id="KW-0597">Phosphoprotein</keyword>
<reference evidence="9" key="2">
    <citation type="journal article" date="2021" name="PeerJ">
        <title>Extensive microbial diversity within the chicken gut microbiome revealed by metagenomics and culture.</title>
        <authorList>
            <person name="Gilroy R."/>
            <person name="Ravi A."/>
            <person name="Getino M."/>
            <person name="Pursley I."/>
            <person name="Horton D.L."/>
            <person name="Alikhan N.F."/>
            <person name="Baker D."/>
            <person name="Gharbi K."/>
            <person name="Hall N."/>
            <person name="Watson M."/>
            <person name="Adriaenssens E.M."/>
            <person name="Foster-Nyarko E."/>
            <person name="Jarju S."/>
            <person name="Secka A."/>
            <person name="Antonio M."/>
            <person name="Oren A."/>
            <person name="Chaudhuri R.R."/>
            <person name="La Ragione R."/>
            <person name="Hildebrand F."/>
            <person name="Pallen M.J."/>
        </authorList>
    </citation>
    <scope>NUCLEOTIDE SEQUENCE</scope>
    <source>
        <strain evidence="9">CHK189-12415</strain>
    </source>
</reference>
<dbReference type="InterPro" id="IPR011006">
    <property type="entry name" value="CheY-like_superfamily"/>
</dbReference>
<keyword evidence="2" id="KW-0805">Transcription regulation</keyword>
<name>A0A9D1DWL7_9FIRM</name>
<dbReference type="Pfam" id="PF00072">
    <property type="entry name" value="Response_reg"/>
    <property type="match status" value="1"/>
</dbReference>
<dbReference type="CDD" id="cd17536">
    <property type="entry name" value="REC_YesN-like"/>
    <property type="match status" value="1"/>
</dbReference>
<evidence type="ECO:0000256" key="3">
    <source>
        <dbReference type="ARBA" id="ARBA00023125"/>
    </source>
</evidence>
<dbReference type="InterPro" id="IPR018062">
    <property type="entry name" value="HTH_AraC-typ_CS"/>
</dbReference>
<organism evidence="9 10">
    <name type="scientific">Candidatus Faecivivens stercoravium</name>
    <dbReference type="NCBI Taxonomy" id="2840803"/>
    <lineage>
        <taxon>Bacteria</taxon>
        <taxon>Bacillati</taxon>
        <taxon>Bacillota</taxon>
        <taxon>Clostridia</taxon>
        <taxon>Eubacteriales</taxon>
        <taxon>Oscillospiraceae</taxon>
        <taxon>Oscillospiraceae incertae sedis</taxon>
        <taxon>Candidatus Faecivivens</taxon>
    </lineage>
</organism>
<evidence type="ECO:0000256" key="2">
    <source>
        <dbReference type="ARBA" id="ARBA00023015"/>
    </source>
</evidence>
<evidence type="ECO:0000256" key="6">
    <source>
        <dbReference type="PROSITE-ProRule" id="PRU00169"/>
    </source>
</evidence>
<dbReference type="PROSITE" id="PS01124">
    <property type="entry name" value="HTH_ARAC_FAMILY_2"/>
    <property type="match status" value="1"/>
</dbReference>
<gene>
    <name evidence="9" type="ORF">IAB37_01960</name>
</gene>
<evidence type="ECO:0000256" key="4">
    <source>
        <dbReference type="ARBA" id="ARBA00023163"/>
    </source>
</evidence>
<reference evidence="9" key="1">
    <citation type="submission" date="2020-10" db="EMBL/GenBank/DDBJ databases">
        <authorList>
            <person name="Gilroy R."/>
        </authorList>
    </citation>
    <scope>NUCLEOTIDE SEQUENCE</scope>
    <source>
        <strain evidence="9">CHK189-12415</strain>
    </source>
</reference>
<dbReference type="Gene3D" id="3.40.50.2300">
    <property type="match status" value="1"/>
</dbReference>
<dbReference type="SMART" id="SM00342">
    <property type="entry name" value="HTH_ARAC"/>
    <property type="match status" value="1"/>
</dbReference>
<evidence type="ECO:0000259" key="7">
    <source>
        <dbReference type="PROSITE" id="PS01124"/>
    </source>
</evidence>
<comment type="caution">
    <text evidence="9">The sequence shown here is derived from an EMBL/GenBank/DDBJ whole genome shotgun (WGS) entry which is preliminary data.</text>
</comment>
<evidence type="ECO:0000313" key="10">
    <source>
        <dbReference type="Proteomes" id="UP000824241"/>
    </source>
</evidence>
<dbReference type="GO" id="GO:0043565">
    <property type="term" value="F:sequence-specific DNA binding"/>
    <property type="evidence" value="ECO:0007669"/>
    <property type="project" value="InterPro"/>
</dbReference>
<dbReference type="Pfam" id="PF12833">
    <property type="entry name" value="HTH_18"/>
    <property type="match status" value="1"/>
</dbReference>
<keyword evidence="3" id="KW-0238">DNA-binding</keyword>
<dbReference type="SMART" id="SM00448">
    <property type="entry name" value="REC"/>
    <property type="match status" value="1"/>
</dbReference>
<dbReference type="InterPro" id="IPR001789">
    <property type="entry name" value="Sig_transdc_resp-reg_receiver"/>
</dbReference>
<dbReference type="InterPro" id="IPR009057">
    <property type="entry name" value="Homeodomain-like_sf"/>
</dbReference>
<protein>
    <recommendedName>
        <fullName evidence="1">Stage 0 sporulation protein A homolog</fullName>
    </recommendedName>
</protein>
<feature type="domain" description="Response regulatory" evidence="8">
    <location>
        <begin position="2"/>
        <end position="119"/>
    </location>
</feature>
<evidence type="ECO:0000256" key="5">
    <source>
        <dbReference type="ARBA" id="ARBA00024867"/>
    </source>
</evidence>
<dbReference type="GO" id="GO:0003700">
    <property type="term" value="F:DNA-binding transcription factor activity"/>
    <property type="evidence" value="ECO:0007669"/>
    <property type="project" value="InterPro"/>
</dbReference>
<dbReference type="AlphaFoldDB" id="A0A9D1DWL7"/>
<evidence type="ECO:0000313" key="9">
    <source>
        <dbReference type="EMBL" id="HIR60328.1"/>
    </source>
</evidence>
<dbReference type="PRINTS" id="PR00032">
    <property type="entry name" value="HTHARAC"/>
</dbReference>
<feature type="domain" description="HTH araC/xylS-type" evidence="7">
    <location>
        <begin position="417"/>
        <end position="515"/>
    </location>
</feature>
<dbReference type="GO" id="GO:0000160">
    <property type="term" value="P:phosphorelay signal transduction system"/>
    <property type="evidence" value="ECO:0007669"/>
    <property type="project" value="InterPro"/>
</dbReference>
<dbReference type="Gene3D" id="1.10.10.60">
    <property type="entry name" value="Homeodomain-like"/>
    <property type="match status" value="2"/>
</dbReference>
<evidence type="ECO:0000259" key="8">
    <source>
        <dbReference type="PROSITE" id="PS50110"/>
    </source>
</evidence>
<proteinExistence type="predicted"/>
<dbReference type="PROSITE" id="PS00041">
    <property type="entry name" value="HTH_ARAC_FAMILY_1"/>
    <property type="match status" value="1"/>
</dbReference>
<dbReference type="PROSITE" id="PS50110">
    <property type="entry name" value="RESPONSE_REGULATORY"/>
    <property type="match status" value="1"/>
</dbReference>
<dbReference type="Proteomes" id="UP000824241">
    <property type="component" value="Unassembled WGS sequence"/>
</dbReference>
<dbReference type="InterPro" id="IPR018060">
    <property type="entry name" value="HTH_AraC"/>
</dbReference>
<keyword evidence="4" id="KW-0804">Transcription</keyword>
<dbReference type="PANTHER" id="PTHR43280:SF28">
    <property type="entry name" value="HTH-TYPE TRANSCRIPTIONAL ACTIVATOR RHAS"/>
    <property type="match status" value="1"/>
</dbReference>
<comment type="function">
    <text evidence="5">May play the central regulatory role in sporulation. It may be an element of the effector pathway responsible for the activation of sporulation genes in response to nutritional stress. Spo0A may act in concert with spo0H (a sigma factor) to control the expression of some genes that are critical to the sporulation process.</text>
</comment>
<sequence length="520" mass="59025">MRVLIVDDEVYAVEAIREMVDWEALGIGEVISAYSMKQAQKILTEKPCDILICDIEMPRGSGLELLSWMREEGMDTVALFLTSHANFNYANRAIKLDTFDYILKPADPAEIQKVLSRAVEKVEENRVQKRRLEQAGYWDDSAVQRMEEFILRVADGRIPADREEIFRQAGLSHLSEISLDGEFYPLLIQLRAETEDEKEWGKGLVEYGLKNILSEVLSNLQKNGVEPLIPQLAPRYYATFVPQDGMDWEAFIALCQQALSACLSAMPCAVTFYPGRLSAVEGFAAETESLLKLASDNILYDNTLYAPASIEKITEEEGTWQKVLDEGADPDELGTLLDRAARGGLLTRTYLRRMFVRTQDYIDRHSIETPPGGAVSDIEQLQATASLDGMKDWLARSLSRVPERELDERQDTRDVVEILRRYIRGHLNEELGRNELAQLVYLNPDYLSHIFRERVGVPLVDFITAERMKKARELLLSTDLPIRDVALAVGYANISYFSRQFKRAQGQTPLEFRKSAGKIV</sequence>